<evidence type="ECO:0000313" key="1">
    <source>
        <dbReference type="EMBL" id="RHD86139.1"/>
    </source>
</evidence>
<dbReference type="PIRSF" id="PIRSF000440">
    <property type="entry name" value="CAT"/>
    <property type="match status" value="1"/>
</dbReference>
<dbReference type="InterPro" id="IPR001707">
    <property type="entry name" value="Cmp_AcTrfase"/>
</dbReference>
<dbReference type="SMART" id="SM01059">
    <property type="entry name" value="CAT"/>
    <property type="match status" value="1"/>
</dbReference>
<sequence>MKQIIDIENWERKENFNFFRHFQNPQLSITSEVECGGAKQRAKAAGQSFFLHYLYAVLRAANEIPEFRYRIDPDGRVVLYDTIDMLSPIKIKENGKFFTTRFPYHGDFDTFYQEARLIIDAIPEDGDPYAAENGQVADGDYGLILLSATPDLYFTSITGTQEKRSGNNYPLLNAGKAIIREGRLVMPIAMTIHHGFIDGHHLSLFYKKVEDFLK</sequence>
<evidence type="ECO:0000313" key="2">
    <source>
        <dbReference type="Proteomes" id="UP000284785"/>
    </source>
</evidence>
<dbReference type="Proteomes" id="UP000284785">
    <property type="component" value="Unassembled WGS sequence"/>
</dbReference>
<reference evidence="1 2" key="1">
    <citation type="submission" date="2018-08" db="EMBL/GenBank/DDBJ databases">
        <title>A genome reference for cultivated species of the human gut microbiota.</title>
        <authorList>
            <person name="Zou Y."/>
            <person name="Xue W."/>
            <person name="Luo G."/>
        </authorList>
    </citation>
    <scope>NUCLEOTIDE SEQUENCE [LARGE SCALE GENOMIC DNA]</scope>
    <source>
        <strain evidence="1 2">AM30-26</strain>
    </source>
</reference>
<organism evidence="1 2">
    <name type="scientific">Bacteroides thetaiotaomicron</name>
    <dbReference type="NCBI Taxonomy" id="818"/>
    <lineage>
        <taxon>Bacteria</taxon>
        <taxon>Pseudomonadati</taxon>
        <taxon>Bacteroidota</taxon>
        <taxon>Bacteroidia</taxon>
        <taxon>Bacteroidales</taxon>
        <taxon>Bacteroidaceae</taxon>
        <taxon>Bacteroides</taxon>
    </lineage>
</organism>
<dbReference type="PANTHER" id="PTHR38474">
    <property type="entry name" value="SLR0299 PROTEIN"/>
    <property type="match status" value="1"/>
</dbReference>
<dbReference type="SUPFAM" id="SSF52777">
    <property type="entry name" value="CoA-dependent acyltransferases"/>
    <property type="match status" value="1"/>
</dbReference>
<accession>A0A139KQP9</accession>
<dbReference type="RefSeq" id="WP_061473329.1">
    <property type="nucleotide sequence ID" value="NZ_CABJDH010000015.1"/>
</dbReference>
<dbReference type="PANTHER" id="PTHR38474:SF1">
    <property type="entry name" value="SLR0299 PROTEIN"/>
    <property type="match status" value="1"/>
</dbReference>
<dbReference type="AlphaFoldDB" id="A0A139KQP9"/>
<keyword evidence="1" id="KW-0808">Transferase</keyword>
<comment type="caution">
    <text evidence="1">The sequence shown here is derived from an EMBL/GenBank/DDBJ whole genome shotgun (WGS) entry which is preliminary data.</text>
</comment>
<dbReference type="Gene3D" id="3.30.559.10">
    <property type="entry name" value="Chloramphenicol acetyltransferase-like domain"/>
    <property type="match status" value="1"/>
</dbReference>
<dbReference type="InterPro" id="IPR023213">
    <property type="entry name" value="CAT-like_dom_sf"/>
</dbReference>
<protein>
    <submittedName>
        <fullName evidence="1">Chloramphenicol acetyltransferase</fullName>
    </submittedName>
</protein>
<dbReference type="GO" id="GO:0008811">
    <property type="term" value="F:chloramphenicol O-acetyltransferase activity"/>
    <property type="evidence" value="ECO:0007669"/>
    <property type="project" value="InterPro"/>
</dbReference>
<proteinExistence type="predicted"/>
<name>A0A139KQP9_BACT4</name>
<dbReference type="Pfam" id="PF00302">
    <property type="entry name" value="CAT"/>
    <property type="match status" value="1"/>
</dbReference>
<dbReference type="EMBL" id="QSJP01000015">
    <property type="protein sequence ID" value="RHD86139.1"/>
    <property type="molecule type" value="Genomic_DNA"/>
</dbReference>
<gene>
    <name evidence="1" type="ORF">DW780_16705</name>
</gene>